<feature type="transmembrane region" description="Helical" evidence="10">
    <location>
        <begin position="312"/>
        <end position="332"/>
    </location>
</feature>
<feature type="transmembrane region" description="Helical" evidence="10">
    <location>
        <begin position="6"/>
        <end position="26"/>
    </location>
</feature>
<dbReference type="InterPro" id="IPR001750">
    <property type="entry name" value="ND/Mrp_TM"/>
</dbReference>
<dbReference type="Pfam" id="PF00361">
    <property type="entry name" value="Proton_antipo_M"/>
    <property type="match status" value="1"/>
</dbReference>
<evidence type="ECO:0000256" key="9">
    <source>
        <dbReference type="RuleBase" id="RU000320"/>
    </source>
</evidence>
<dbReference type="InterPro" id="IPR003918">
    <property type="entry name" value="NADH_UbQ_OxRdtase"/>
</dbReference>
<evidence type="ECO:0000313" key="12">
    <source>
        <dbReference type="EMBL" id="KFI19837.1"/>
    </source>
</evidence>
<accession>A0A0E2ZN88</accession>
<evidence type="ECO:0000256" key="6">
    <source>
        <dbReference type="ARBA" id="ARBA00023136"/>
    </source>
</evidence>
<evidence type="ECO:0000256" key="2">
    <source>
        <dbReference type="ARBA" id="ARBA00009025"/>
    </source>
</evidence>
<sequence length="529" mass="57244">METSPFPLLSLLIFLPVVAGISLLRIRNKHRILSVALGVAVAELLLSLILLGLFDPNQDGMQFVEQHSWIPTLNIDYLLGVDGLSVLFVPLTALITVAVILASRRSIKTLSSLYFALLLFLEGITIGVYCTLDLALFFLFWELTLPPLFFLISLWGIGVHRRYAALKYVLFMLTGGILLLFGFILLGLNHANETGIAAPAGLSFNYMELLQTPIPLATQSIVFLLLFFGFAIKAPLFPFHVWLPTMAMEGPASITAIIVGLKLGLFGIIRFAIPLAPQAASQYFVLMMLLGAIGAIYGALIALKQTNLRRMLAYSSISHAGFVLIGAAAFNIQGIQGAVFQLFNFGIVASGIFLIAGFLQYRLGSTELTALGGAARPMPILASLFFILGLASIGVPGTNGFAAEHLIVIGAFKAHIGMGLAVLLGIILSAAYYLVFYQKAFLGPVTRATVKETVDLRSREYWIAGTMVSLALLLGLFPQQILTTTDKTLQAWVARVETAPVAENGNAAEEILAQKNHYDSASNPNHHSY</sequence>
<name>A0A0E2ZN88_9GAMM</name>
<feature type="transmembrane region" description="Helical" evidence="10">
    <location>
        <begin position="169"/>
        <end position="189"/>
    </location>
</feature>
<feature type="transmembrane region" description="Helical" evidence="10">
    <location>
        <begin position="252"/>
        <end position="273"/>
    </location>
</feature>
<feature type="transmembrane region" description="Helical" evidence="10">
    <location>
        <begin position="279"/>
        <end position="300"/>
    </location>
</feature>
<dbReference type="GO" id="GO:0016020">
    <property type="term" value="C:membrane"/>
    <property type="evidence" value="ECO:0007669"/>
    <property type="project" value="UniProtKB-SubCell"/>
</dbReference>
<feature type="transmembrane region" description="Helical" evidence="10">
    <location>
        <begin position="414"/>
        <end position="437"/>
    </location>
</feature>
<dbReference type="PANTHER" id="PTHR43507:SF1">
    <property type="entry name" value="NADH-UBIQUINONE OXIDOREDUCTASE CHAIN 4"/>
    <property type="match status" value="1"/>
</dbReference>
<dbReference type="InterPro" id="IPR010227">
    <property type="entry name" value="NADH_Q_OxRdtase_chainM/4"/>
</dbReference>
<evidence type="ECO:0000256" key="3">
    <source>
        <dbReference type="ARBA" id="ARBA00019906"/>
    </source>
</evidence>
<dbReference type="PRINTS" id="PR01437">
    <property type="entry name" value="NUOXDRDTASE4"/>
</dbReference>
<gene>
    <name evidence="12" type="ORF">IB75_06515</name>
</gene>
<evidence type="ECO:0000256" key="7">
    <source>
        <dbReference type="ARBA" id="ARBA00031584"/>
    </source>
</evidence>
<evidence type="ECO:0000256" key="10">
    <source>
        <dbReference type="SAM" id="Phobius"/>
    </source>
</evidence>
<comment type="similarity">
    <text evidence="2">Belongs to the complex I subunit 4 family.</text>
</comment>
<dbReference type="Proteomes" id="UP000028839">
    <property type="component" value="Unassembled WGS sequence"/>
</dbReference>
<dbReference type="NCBIfam" id="TIGR01972">
    <property type="entry name" value="NDH_I_M"/>
    <property type="match status" value="1"/>
</dbReference>
<keyword evidence="4 9" id="KW-0812">Transmembrane</keyword>
<proteinExistence type="inferred from homology"/>
<evidence type="ECO:0000256" key="1">
    <source>
        <dbReference type="ARBA" id="ARBA00004127"/>
    </source>
</evidence>
<dbReference type="PANTHER" id="PTHR43507">
    <property type="entry name" value="NADH-UBIQUINONE OXIDOREDUCTASE CHAIN 4"/>
    <property type="match status" value="1"/>
</dbReference>
<feature type="transmembrane region" description="Helical" evidence="10">
    <location>
        <begin position="113"/>
        <end position="132"/>
    </location>
</feature>
<feature type="transmembrane region" description="Helical" evidence="10">
    <location>
        <begin position="209"/>
        <end position="232"/>
    </location>
</feature>
<feature type="transmembrane region" description="Helical" evidence="10">
    <location>
        <begin position="338"/>
        <end position="359"/>
    </location>
</feature>
<dbReference type="HOGENOM" id="CLU_007100_4_4_6"/>
<dbReference type="AlphaFoldDB" id="A0A0E2ZN88"/>
<comment type="caution">
    <text evidence="12">The sequence shown here is derived from an EMBL/GenBank/DDBJ whole genome shotgun (WGS) entry which is preliminary data.</text>
</comment>
<dbReference type="GO" id="GO:0048039">
    <property type="term" value="F:ubiquinone binding"/>
    <property type="evidence" value="ECO:0007669"/>
    <property type="project" value="TreeGrafter"/>
</dbReference>
<dbReference type="GO" id="GO:0012505">
    <property type="term" value="C:endomembrane system"/>
    <property type="evidence" value="ECO:0007669"/>
    <property type="project" value="UniProtKB-SubCell"/>
</dbReference>
<dbReference type="GO" id="GO:0042773">
    <property type="term" value="P:ATP synthesis coupled electron transport"/>
    <property type="evidence" value="ECO:0007669"/>
    <property type="project" value="InterPro"/>
</dbReference>
<evidence type="ECO:0000259" key="11">
    <source>
        <dbReference type="Pfam" id="PF00361"/>
    </source>
</evidence>
<dbReference type="OrthoDB" id="9768329at2"/>
<feature type="transmembrane region" description="Helical" evidence="10">
    <location>
        <begin position="380"/>
        <end position="402"/>
    </location>
</feature>
<keyword evidence="6 10" id="KW-0472">Membrane</keyword>
<dbReference type="EMBL" id="JPGN01000036">
    <property type="protein sequence ID" value="KFI19837.1"/>
    <property type="molecule type" value="Genomic_DNA"/>
</dbReference>
<protein>
    <recommendedName>
        <fullName evidence="3">NADH-quinone oxidoreductase subunit M</fullName>
    </recommendedName>
    <alternativeName>
        <fullName evidence="7">NADH dehydrogenase I subunit M</fullName>
    </alternativeName>
    <alternativeName>
        <fullName evidence="8">NDH-1 subunit M</fullName>
    </alternativeName>
</protein>
<feature type="transmembrane region" description="Helical" evidence="10">
    <location>
        <begin position="77"/>
        <end position="101"/>
    </location>
</feature>
<feature type="domain" description="NADH:quinone oxidoreductase/Mrp antiporter transmembrane" evidence="11">
    <location>
        <begin position="133"/>
        <end position="425"/>
    </location>
</feature>
<reference evidence="12 13" key="1">
    <citation type="submission" date="2014-07" db="EMBL/GenBank/DDBJ databases">
        <title>Comparative analysis of Nitrosococcus oceani genome inventories of strains from Pacific and Atlantic gyres.</title>
        <authorList>
            <person name="Lim C.K."/>
            <person name="Wang L."/>
            <person name="Sayavedra-Soto L.A."/>
            <person name="Klotz M.G."/>
        </authorList>
    </citation>
    <scope>NUCLEOTIDE SEQUENCE [LARGE SCALE GENOMIC DNA]</scope>
    <source>
        <strain evidence="12 13">C-27</strain>
    </source>
</reference>
<feature type="transmembrane region" description="Helical" evidence="10">
    <location>
        <begin position="461"/>
        <end position="478"/>
    </location>
</feature>
<evidence type="ECO:0000313" key="13">
    <source>
        <dbReference type="Proteomes" id="UP000028839"/>
    </source>
</evidence>
<evidence type="ECO:0000256" key="5">
    <source>
        <dbReference type="ARBA" id="ARBA00022989"/>
    </source>
</evidence>
<feature type="transmembrane region" description="Helical" evidence="10">
    <location>
        <begin position="138"/>
        <end position="157"/>
    </location>
</feature>
<evidence type="ECO:0000256" key="8">
    <source>
        <dbReference type="ARBA" id="ARBA00032798"/>
    </source>
</evidence>
<dbReference type="GO" id="GO:0015990">
    <property type="term" value="P:electron transport coupled proton transport"/>
    <property type="evidence" value="ECO:0007669"/>
    <property type="project" value="TreeGrafter"/>
</dbReference>
<comment type="subcellular location">
    <subcellularLocation>
        <location evidence="1">Endomembrane system</location>
        <topology evidence="1">Multi-pass membrane protein</topology>
    </subcellularLocation>
    <subcellularLocation>
        <location evidence="9">Membrane</location>
        <topology evidence="9">Multi-pass membrane protein</topology>
    </subcellularLocation>
</comment>
<evidence type="ECO:0000256" key="4">
    <source>
        <dbReference type="ARBA" id="ARBA00022692"/>
    </source>
</evidence>
<dbReference type="GO" id="GO:0008137">
    <property type="term" value="F:NADH dehydrogenase (ubiquinone) activity"/>
    <property type="evidence" value="ECO:0007669"/>
    <property type="project" value="InterPro"/>
</dbReference>
<organism evidence="12 13">
    <name type="scientific">Nitrosococcus oceani C-27</name>
    <dbReference type="NCBI Taxonomy" id="314279"/>
    <lineage>
        <taxon>Bacteria</taxon>
        <taxon>Pseudomonadati</taxon>
        <taxon>Pseudomonadota</taxon>
        <taxon>Gammaproteobacteria</taxon>
        <taxon>Chromatiales</taxon>
        <taxon>Chromatiaceae</taxon>
        <taxon>Nitrosococcus</taxon>
    </lineage>
</organism>
<keyword evidence="5 10" id="KW-1133">Transmembrane helix</keyword>
<dbReference type="GO" id="GO:0003954">
    <property type="term" value="F:NADH dehydrogenase activity"/>
    <property type="evidence" value="ECO:0007669"/>
    <property type="project" value="TreeGrafter"/>
</dbReference>
<feature type="transmembrane region" description="Helical" evidence="10">
    <location>
        <begin position="33"/>
        <end position="54"/>
    </location>
</feature>